<dbReference type="InterPro" id="IPR000873">
    <property type="entry name" value="AMP-dep_synth/lig_dom"/>
</dbReference>
<dbReference type="Gene3D" id="3.30.300.30">
    <property type="match status" value="1"/>
</dbReference>
<dbReference type="Gene3D" id="3.40.50.12780">
    <property type="entry name" value="N-terminal domain of ligase-like"/>
    <property type="match status" value="1"/>
</dbReference>
<dbReference type="Proteomes" id="UP000288716">
    <property type="component" value="Unassembled WGS sequence"/>
</dbReference>
<protein>
    <recommendedName>
        <fullName evidence="4">Medium-chain acyl-CoA ligase ACSF2, mitochondrial</fullName>
    </recommendedName>
</protein>
<evidence type="ECO:0000256" key="3">
    <source>
        <dbReference type="ARBA" id="ARBA00037247"/>
    </source>
</evidence>
<comment type="catalytic activity">
    <reaction evidence="6">
        <text>a medium-chain fatty acid + ATP + CoA = a medium-chain fatty acyl-CoA + AMP + diphosphate</text>
        <dbReference type="Rhea" id="RHEA:48340"/>
        <dbReference type="ChEBI" id="CHEBI:30616"/>
        <dbReference type="ChEBI" id="CHEBI:33019"/>
        <dbReference type="ChEBI" id="CHEBI:57287"/>
        <dbReference type="ChEBI" id="CHEBI:59558"/>
        <dbReference type="ChEBI" id="CHEBI:90546"/>
        <dbReference type="ChEBI" id="CHEBI:456215"/>
        <dbReference type="EC" id="6.2.1.2"/>
    </reaction>
</comment>
<dbReference type="Pfam" id="PF00501">
    <property type="entry name" value="AMP-binding"/>
    <property type="match status" value="1"/>
</dbReference>
<comment type="caution">
    <text evidence="8">The sequence shown here is derived from an EMBL/GenBank/DDBJ whole genome shotgun (WGS) entry which is preliminary data.</text>
</comment>
<dbReference type="EMBL" id="NCKV01016662">
    <property type="protein sequence ID" value="RWS20588.1"/>
    <property type="molecule type" value="Genomic_DNA"/>
</dbReference>
<dbReference type="PANTHER" id="PTHR43201:SF5">
    <property type="entry name" value="MEDIUM-CHAIN ACYL-COA LIGASE ACSF2, MITOCHONDRIAL"/>
    <property type="match status" value="1"/>
</dbReference>
<comment type="catalytic activity">
    <reaction evidence="5">
        <text>octanoate + ATP + CoA = octanoyl-CoA + AMP + diphosphate</text>
        <dbReference type="Rhea" id="RHEA:33631"/>
        <dbReference type="ChEBI" id="CHEBI:25646"/>
        <dbReference type="ChEBI" id="CHEBI:30616"/>
        <dbReference type="ChEBI" id="CHEBI:33019"/>
        <dbReference type="ChEBI" id="CHEBI:57287"/>
        <dbReference type="ChEBI" id="CHEBI:57386"/>
        <dbReference type="ChEBI" id="CHEBI:456215"/>
    </reaction>
</comment>
<evidence type="ECO:0000313" key="9">
    <source>
        <dbReference type="Proteomes" id="UP000288716"/>
    </source>
</evidence>
<evidence type="ECO:0000256" key="1">
    <source>
        <dbReference type="ARBA" id="ARBA00006432"/>
    </source>
</evidence>
<feature type="domain" description="AMP-dependent synthetase/ligase" evidence="7">
    <location>
        <begin position="1"/>
        <end position="212"/>
    </location>
</feature>
<organism evidence="8 9">
    <name type="scientific">Leptotrombidium deliense</name>
    <dbReference type="NCBI Taxonomy" id="299467"/>
    <lineage>
        <taxon>Eukaryota</taxon>
        <taxon>Metazoa</taxon>
        <taxon>Ecdysozoa</taxon>
        <taxon>Arthropoda</taxon>
        <taxon>Chelicerata</taxon>
        <taxon>Arachnida</taxon>
        <taxon>Acari</taxon>
        <taxon>Acariformes</taxon>
        <taxon>Trombidiformes</taxon>
        <taxon>Prostigmata</taxon>
        <taxon>Anystina</taxon>
        <taxon>Parasitengona</taxon>
        <taxon>Trombiculoidea</taxon>
        <taxon>Trombiculidae</taxon>
        <taxon>Leptotrombidium</taxon>
    </lineage>
</organism>
<evidence type="ECO:0000313" key="8">
    <source>
        <dbReference type="EMBL" id="RWS20588.1"/>
    </source>
</evidence>
<comment type="function">
    <text evidence="3">Acyl-CoA synthases catalyze the initial reaction in fatty acid metabolism, by forming a thioester with CoA. Has some preference toward medium-chain substrates. Plays a role in adipocyte differentiation.</text>
</comment>
<dbReference type="AlphaFoldDB" id="A0A443RZ88"/>
<dbReference type="OrthoDB" id="10253115at2759"/>
<feature type="non-terminal residue" evidence="8">
    <location>
        <position position="1"/>
    </location>
</feature>
<proteinExistence type="inferred from homology"/>
<dbReference type="GO" id="GO:0031956">
    <property type="term" value="F:medium-chain fatty acid-CoA ligase activity"/>
    <property type="evidence" value="ECO:0007669"/>
    <property type="project" value="UniProtKB-EC"/>
</dbReference>
<accession>A0A443RZ88</accession>
<gene>
    <name evidence="8" type="ORF">B4U80_05637</name>
</gene>
<evidence type="ECO:0000256" key="4">
    <source>
        <dbReference type="ARBA" id="ARBA00039638"/>
    </source>
</evidence>
<dbReference type="PANTHER" id="PTHR43201">
    <property type="entry name" value="ACYL-COA SYNTHETASE"/>
    <property type="match status" value="1"/>
</dbReference>
<evidence type="ECO:0000256" key="5">
    <source>
        <dbReference type="ARBA" id="ARBA00047319"/>
    </source>
</evidence>
<comment type="similarity">
    <text evidence="1">Belongs to the ATP-dependent AMP-binding enzyme family.</text>
</comment>
<name>A0A443RZ88_9ACAR</name>
<evidence type="ECO:0000256" key="2">
    <source>
        <dbReference type="ARBA" id="ARBA00022598"/>
    </source>
</evidence>
<dbReference type="SUPFAM" id="SSF56801">
    <property type="entry name" value="Acetyl-CoA synthetase-like"/>
    <property type="match status" value="1"/>
</dbReference>
<evidence type="ECO:0000256" key="6">
    <source>
        <dbReference type="ARBA" id="ARBA00048277"/>
    </source>
</evidence>
<reference evidence="8 9" key="1">
    <citation type="journal article" date="2018" name="Gigascience">
        <title>Genomes of trombidid mites reveal novel predicted allergens and laterally-transferred genes associated with secondary metabolism.</title>
        <authorList>
            <person name="Dong X."/>
            <person name="Chaisiri K."/>
            <person name="Xia D."/>
            <person name="Armstrong S.D."/>
            <person name="Fang Y."/>
            <person name="Donnelly M.J."/>
            <person name="Kadowaki T."/>
            <person name="McGarry J.W."/>
            <person name="Darby A.C."/>
            <person name="Makepeace B.L."/>
        </authorList>
    </citation>
    <scope>NUCLEOTIDE SEQUENCE [LARGE SCALE GENOMIC DNA]</scope>
    <source>
        <strain evidence="8">UoL-UT</strain>
    </source>
</reference>
<dbReference type="STRING" id="299467.A0A443RZ88"/>
<dbReference type="GO" id="GO:0006631">
    <property type="term" value="P:fatty acid metabolic process"/>
    <property type="evidence" value="ECO:0007669"/>
    <property type="project" value="TreeGrafter"/>
</dbReference>
<keyword evidence="2" id="KW-0436">Ligase</keyword>
<dbReference type="VEuPathDB" id="VectorBase:LDEU011452"/>
<dbReference type="InterPro" id="IPR045851">
    <property type="entry name" value="AMP-bd_C_sf"/>
</dbReference>
<evidence type="ECO:0000259" key="7">
    <source>
        <dbReference type="Pfam" id="PF00501"/>
    </source>
</evidence>
<dbReference type="InterPro" id="IPR042099">
    <property type="entry name" value="ANL_N_sf"/>
</dbReference>
<keyword evidence="9" id="KW-1185">Reference proteome</keyword>
<sequence>GTTGSPKAAALSHYNLTNNTRFFGERLGFKADKDVTVCLPVPIFHCFGSVLGTTTMVTTGATMVMPSYRYDVKSVVEAMVRFKCTHFMGVPAMLIDIMNYVEDNNIQIKSLMGVITAATTVPFDVVQRFSSLIPSIQKIDIVYGATETSPIITSPLPESKLEDTLDNVGLPLDFAEVKLIDRETKQIVKIGEKGTVNRELWTRGPHVMIGYWNEEEQTKNAISARKWYNTGDLATMDANGCFRIVGRTKEIIIRGGINIYPREIEDVLITHPLIKNAAVSFIICPTHLRTLISCLSFKTVC</sequence>